<dbReference type="Proteomes" id="UP001620626">
    <property type="component" value="Unassembled WGS sequence"/>
</dbReference>
<reference evidence="2 3" key="1">
    <citation type="submission" date="2024-10" db="EMBL/GenBank/DDBJ databases">
        <authorList>
            <person name="Kim D."/>
        </authorList>
    </citation>
    <scope>NUCLEOTIDE SEQUENCE [LARGE SCALE GENOMIC DNA]</scope>
    <source>
        <strain evidence="2">BH-2024</strain>
    </source>
</reference>
<organism evidence="2 3">
    <name type="scientific">Heterodera trifolii</name>
    <dbReference type="NCBI Taxonomy" id="157864"/>
    <lineage>
        <taxon>Eukaryota</taxon>
        <taxon>Metazoa</taxon>
        <taxon>Ecdysozoa</taxon>
        <taxon>Nematoda</taxon>
        <taxon>Chromadorea</taxon>
        <taxon>Rhabditida</taxon>
        <taxon>Tylenchina</taxon>
        <taxon>Tylenchomorpha</taxon>
        <taxon>Tylenchoidea</taxon>
        <taxon>Heteroderidae</taxon>
        <taxon>Heteroderinae</taxon>
        <taxon>Heterodera</taxon>
    </lineage>
</organism>
<keyword evidence="3" id="KW-1185">Reference proteome</keyword>
<dbReference type="EMBL" id="JBICBT010001358">
    <property type="protein sequence ID" value="KAL3071632.1"/>
    <property type="molecule type" value="Genomic_DNA"/>
</dbReference>
<keyword evidence="1" id="KW-1133">Transmembrane helix</keyword>
<evidence type="ECO:0000313" key="3">
    <source>
        <dbReference type="Proteomes" id="UP001620626"/>
    </source>
</evidence>
<proteinExistence type="predicted"/>
<keyword evidence="1" id="KW-0812">Transmembrane</keyword>
<evidence type="ECO:0000256" key="1">
    <source>
        <dbReference type="SAM" id="Phobius"/>
    </source>
</evidence>
<dbReference type="AlphaFoldDB" id="A0ABD2HUV4"/>
<feature type="transmembrane region" description="Helical" evidence="1">
    <location>
        <begin position="97"/>
        <end position="116"/>
    </location>
</feature>
<gene>
    <name evidence="2" type="ORF">niasHT_031996</name>
</gene>
<sequence>MLKNADFLRHFRSKYRSKSSQRQMIENALDEQLLCFVEMCFNVLKGRVPLGKRQIQRLGELKHQLRSLARARCAKTARRVLLLNHHRHHHHHQRQTGAGFPMVASMLASVLLPVLMDNFLQKKKNN</sequence>
<keyword evidence="1" id="KW-0472">Membrane</keyword>
<protein>
    <submittedName>
        <fullName evidence="2">Uncharacterized protein</fullName>
    </submittedName>
</protein>
<comment type="caution">
    <text evidence="2">The sequence shown here is derived from an EMBL/GenBank/DDBJ whole genome shotgun (WGS) entry which is preliminary data.</text>
</comment>
<name>A0ABD2HUV4_9BILA</name>
<evidence type="ECO:0000313" key="2">
    <source>
        <dbReference type="EMBL" id="KAL3071632.1"/>
    </source>
</evidence>
<accession>A0ABD2HUV4</accession>